<comment type="caution">
    <text evidence="1">The sequence shown here is derived from an EMBL/GenBank/DDBJ whole genome shotgun (WGS) entry which is preliminary data.</text>
</comment>
<evidence type="ECO:0000313" key="2">
    <source>
        <dbReference type="Proteomes" id="UP001272137"/>
    </source>
</evidence>
<protein>
    <submittedName>
        <fullName evidence="1">Uncharacterized protein</fullName>
    </submittedName>
</protein>
<dbReference type="AlphaFoldDB" id="A0AAW9CNY9"/>
<dbReference type="Proteomes" id="UP001272137">
    <property type="component" value="Unassembled WGS sequence"/>
</dbReference>
<gene>
    <name evidence="1" type="ORF">C7S16_6078</name>
</gene>
<accession>A0AAW9CNY9</accession>
<organism evidence="1 2">
    <name type="scientific">Burkholderia thailandensis</name>
    <dbReference type="NCBI Taxonomy" id="57975"/>
    <lineage>
        <taxon>Bacteria</taxon>
        <taxon>Pseudomonadati</taxon>
        <taxon>Pseudomonadota</taxon>
        <taxon>Betaproteobacteria</taxon>
        <taxon>Burkholderiales</taxon>
        <taxon>Burkholderiaceae</taxon>
        <taxon>Burkholderia</taxon>
        <taxon>pseudomallei group</taxon>
    </lineage>
</organism>
<proteinExistence type="predicted"/>
<evidence type="ECO:0000313" key="1">
    <source>
        <dbReference type="EMBL" id="MDW9250873.1"/>
    </source>
</evidence>
<reference evidence="1" key="1">
    <citation type="submission" date="2018-08" db="EMBL/GenBank/DDBJ databases">
        <title>Identification of Burkholderia cepacia strains that express a Burkholderia pseudomallei-like capsular polysaccharide.</title>
        <authorList>
            <person name="Burtnick M.N."/>
            <person name="Vongsouvath M."/>
            <person name="Newton P."/>
            <person name="Wuthiekanun V."/>
            <person name="Limmathurotsakul D."/>
            <person name="Brett P.J."/>
            <person name="Chantratita N."/>
            <person name="Dance D.A."/>
        </authorList>
    </citation>
    <scope>NUCLEOTIDE SEQUENCE</scope>
    <source>
        <strain evidence="1">SBXCC001</strain>
    </source>
</reference>
<dbReference type="EMBL" id="QXCT01000001">
    <property type="protein sequence ID" value="MDW9250873.1"/>
    <property type="molecule type" value="Genomic_DNA"/>
</dbReference>
<sequence>MLAQHRASPPQKVCFYGRPARASRGRDRPKAGRLTGAFQIRYVSRRRRPWPALGRPGPGNP</sequence>
<name>A0AAW9CNY9_BURTH</name>